<dbReference type="AlphaFoldDB" id="A0A088RSI2"/>
<feature type="compositionally biased region" description="Basic residues" evidence="1">
    <location>
        <begin position="259"/>
        <end position="280"/>
    </location>
</feature>
<evidence type="ECO:0000256" key="1">
    <source>
        <dbReference type="SAM" id="MobiDB-lite"/>
    </source>
</evidence>
<sequence>MSSVEDENQAVEGYSAFVPMEENGSPEDPQVNVTVLDEAVEEGAVCIEEHELAAADRDLSNPFVFNMASREVDEGYMSVIRGLNTFDREDEEVCRNAVDICKDIIAVEQSLFSEAPSYVTYFMSAQRAKAIAYNKSVQPHLTLPTASGATCNWEEQRAYVDPSVPLLLPYDAERFKLERPERTPAEGTYHDLFYGDGTQVVFSAPPDNKRKQLEEEHKKHPHPSYHGPYVFKPEHKKPMRVPADFVPSCAVVENSRSASRNKRMSMTKPKKQNKKKVITK</sequence>
<dbReference type="GeneID" id="22575722"/>
<dbReference type="eggNOG" id="ENOG502S86G">
    <property type="taxonomic scope" value="Eukaryota"/>
</dbReference>
<dbReference type="KEGG" id="lpan:LPMP_250740"/>
<reference evidence="2 3" key="1">
    <citation type="journal article" date="2015" name="Sci. Rep.">
        <title>The genome of Leishmania panamensis: insights into genomics of the L. (Viannia) subgenus.</title>
        <authorList>
            <person name="Llanes A."/>
            <person name="Restrepo C.M."/>
            <person name="Vecchio G.D."/>
            <person name="Anguizola F.J."/>
            <person name="Lleonart R."/>
        </authorList>
    </citation>
    <scope>NUCLEOTIDE SEQUENCE [LARGE SCALE GENOMIC DNA]</scope>
    <source>
        <strain evidence="2 3">MHOM/PA/94/PSC-1</strain>
    </source>
</reference>
<feature type="region of interest" description="Disordered" evidence="1">
    <location>
        <begin position="253"/>
        <end position="280"/>
    </location>
</feature>
<dbReference type="VEuPathDB" id="TriTrypDB:LPAL13_250013300"/>
<keyword evidence="3" id="KW-1185">Reference proteome</keyword>
<dbReference type="RefSeq" id="XP_010699645.1">
    <property type="nucleotide sequence ID" value="XM_010701343.1"/>
</dbReference>
<protein>
    <submittedName>
        <fullName evidence="2">Uncharacterized protein</fullName>
    </submittedName>
</protein>
<evidence type="ECO:0000313" key="3">
    <source>
        <dbReference type="Proteomes" id="UP000063063"/>
    </source>
</evidence>
<evidence type="ECO:0000313" key="2">
    <source>
        <dbReference type="EMBL" id="AIN98938.1"/>
    </source>
</evidence>
<dbReference type="Proteomes" id="UP000063063">
    <property type="component" value="Chromosome 25"/>
</dbReference>
<gene>
    <name evidence="2" type="ORF">LPMP_250740</name>
</gene>
<dbReference type="EMBL" id="CP009394">
    <property type="protein sequence ID" value="AIN98938.1"/>
    <property type="molecule type" value="Genomic_DNA"/>
</dbReference>
<accession>A0A088RSI2</accession>
<proteinExistence type="predicted"/>
<feature type="region of interest" description="Disordered" evidence="1">
    <location>
        <begin position="1"/>
        <end position="28"/>
    </location>
</feature>
<name>A0A088RSI2_LEIPA</name>
<dbReference type="OrthoDB" id="260335at2759"/>
<dbReference type="VEuPathDB" id="TriTrypDB:LPMP_250740"/>
<organism evidence="2 3">
    <name type="scientific">Leishmania panamensis</name>
    <dbReference type="NCBI Taxonomy" id="5679"/>
    <lineage>
        <taxon>Eukaryota</taxon>
        <taxon>Discoba</taxon>
        <taxon>Euglenozoa</taxon>
        <taxon>Kinetoplastea</taxon>
        <taxon>Metakinetoplastina</taxon>
        <taxon>Trypanosomatida</taxon>
        <taxon>Trypanosomatidae</taxon>
        <taxon>Leishmaniinae</taxon>
        <taxon>Leishmania</taxon>
        <taxon>Leishmania guyanensis species complex</taxon>
    </lineage>
</organism>